<dbReference type="InterPro" id="IPR004477">
    <property type="entry name" value="ComEC_N"/>
</dbReference>
<evidence type="ECO:0000313" key="2">
    <source>
        <dbReference type="EMBL" id="MCY1141705.1"/>
    </source>
</evidence>
<reference evidence="2" key="1">
    <citation type="submission" date="2022-11" db="EMBL/GenBank/DDBJ databases">
        <authorList>
            <person name="Somphong A."/>
            <person name="Phongsopitanun W."/>
        </authorList>
    </citation>
    <scope>NUCLEOTIDE SEQUENCE</scope>
    <source>
        <strain evidence="2">Pm04-4</strain>
    </source>
</reference>
<organism evidence="2 3">
    <name type="scientific">Paractinoplanes pyxinae</name>
    <dbReference type="NCBI Taxonomy" id="2997416"/>
    <lineage>
        <taxon>Bacteria</taxon>
        <taxon>Bacillati</taxon>
        <taxon>Actinomycetota</taxon>
        <taxon>Actinomycetes</taxon>
        <taxon>Micromonosporales</taxon>
        <taxon>Micromonosporaceae</taxon>
        <taxon>Paractinoplanes</taxon>
    </lineage>
</organism>
<dbReference type="EMBL" id="JAPNTZ010000010">
    <property type="protein sequence ID" value="MCY1141705.1"/>
    <property type="molecule type" value="Genomic_DNA"/>
</dbReference>
<evidence type="ECO:0000259" key="1">
    <source>
        <dbReference type="Pfam" id="PF03772"/>
    </source>
</evidence>
<dbReference type="Pfam" id="PF03772">
    <property type="entry name" value="Competence"/>
    <property type="match status" value="1"/>
</dbReference>
<name>A0ABT4B7Y5_9ACTN</name>
<gene>
    <name evidence="2" type="ORF">OWR29_27220</name>
</gene>
<evidence type="ECO:0000313" key="3">
    <source>
        <dbReference type="Proteomes" id="UP001151002"/>
    </source>
</evidence>
<accession>A0ABT4B7Y5</accession>
<dbReference type="Proteomes" id="UP001151002">
    <property type="component" value="Unassembled WGS sequence"/>
</dbReference>
<comment type="caution">
    <text evidence="2">The sequence shown here is derived from an EMBL/GenBank/DDBJ whole genome shotgun (WGS) entry which is preliminary data.</text>
</comment>
<sequence length="181" mass="19122">MSVREARGLVALVEAGDPVSLRMVVRDDPRALRGSTGRPPTYIVAVDLEAVRTEESGGLRLSARALVLGSDPSWRGLLPGQRVTAKGKLLPPRGGDLRAVVASVREAPVLVGRPSWAQRAAGVLRAGLQRACEPLPDRPGGLLPGLVVGDTSRLDPALEEDFRTTGMTHLNAVSGTNVRQT</sequence>
<dbReference type="RefSeq" id="WP_267566110.1">
    <property type="nucleotide sequence ID" value="NZ_JAPNTZ010000010.1"/>
</dbReference>
<keyword evidence="3" id="KW-1185">Reference proteome</keyword>
<proteinExistence type="predicted"/>
<feature type="domain" description="ComEC/Rec2-related protein" evidence="1">
    <location>
        <begin position="146"/>
        <end position="178"/>
    </location>
</feature>
<protein>
    <submittedName>
        <fullName evidence="2">ComEC/Rec2 family competence protein</fullName>
    </submittedName>
</protein>